<dbReference type="AlphaFoldDB" id="A0A0E9XX99"/>
<name>A0A0E9XX99_ANGAN</name>
<protein>
    <submittedName>
        <fullName evidence="2">Uncharacterized protein</fullName>
    </submittedName>
</protein>
<proteinExistence type="predicted"/>
<organism evidence="2">
    <name type="scientific">Anguilla anguilla</name>
    <name type="common">European freshwater eel</name>
    <name type="synonym">Muraena anguilla</name>
    <dbReference type="NCBI Taxonomy" id="7936"/>
    <lineage>
        <taxon>Eukaryota</taxon>
        <taxon>Metazoa</taxon>
        <taxon>Chordata</taxon>
        <taxon>Craniata</taxon>
        <taxon>Vertebrata</taxon>
        <taxon>Euteleostomi</taxon>
        <taxon>Actinopterygii</taxon>
        <taxon>Neopterygii</taxon>
        <taxon>Teleostei</taxon>
        <taxon>Anguilliformes</taxon>
        <taxon>Anguillidae</taxon>
        <taxon>Anguilla</taxon>
    </lineage>
</organism>
<keyword evidence="1" id="KW-1133">Transmembrane helix</keyword>
<dbReference type="EMBL" id="GBXM01001235">
    <property type="protein sequence ID" value="JAI07343.1"/>
    <property type="molecule type" value="Transcribed_RNA"/>
</dbReference>
<accession>A0A0E9XX99</accession>
<reference evidence="2" key="1">
    <citation type="submission" date="2014-11" db="EMBL/GenBank/DDBJ databases">
        <authorList>
            <person name="Amaro Gonzalez C."/>
        </authorList>
    </citation>
    <scope>NUCLEOTIDE SEQUENCE</scope>
</reference>
<evidence type="ECO:0000256" key="1">
    <source>
        <dbReference type="SAM" id="Phobius"/>
    </source>
</evidence>
<sequence length="44" mass="5059">MCDAWVGYLQGWLRVVPHLLLAALSPFLVQFGLIDNSFVQWVRV</sequence>
<evidence type="ECO:0000313" key="2">
    <source>
        <dbReference type="EMBL" id="JAI07343.1"/>
    </source>
</evidence>
<keyword evidence="1" id="KW-0472">Membrane</keyword>
<reference evidence="2" key="2">
    <citation type="journal article" date="2015" name="Fish Shellfish Immunol.">
        <title>Early steps in the European eel (Anguilla anguilla)-Vibrio vulnificus interaction in the gills: Role of the RtxA13 toxin.</title>
        <authorList>
            <person name="Callol A."/>
            <person name="Pajuelo D."/>
            <person name="Ebbesson L."/>
            <person name="Teles M."/>
            <person name="MacKenzie S."/>
            <person name="Amaro C."/>
        </authorList>
    </citation>
    <scope>NUCLEOTIDE SEQUENCE</scope>
</reference>
<feature type="transmembrane region" description="Helical" evidence="1">
    <location>
        <begin position="15"/>
        <end position="34"/>
    </location>
</feature>
<keyword evidence="1" id="KW-0812">Transmembrane</keyword>